<protein>
    <submittedName>
        <fullName evidence="1">Uncharacterized protein</fullName>
    </submittedName>
</protein>
<evidence type="ECO:0000313" key="1">
    <source>
        <dbReference type="EMBL" id="GAJ20945.1"/>
    </source>
</evidence>
<dbReference type="EMBL" id="BARW01035513">
    <property type="protein sequence ID" value="GAJ20945.1"/>
    <property type="molecule type" value="Genomic_DNA"/>
</dbReference>
<reference evidence="1" key="1">
    <citation type="journal article" date="2014" name="Front. Microbiol.">
        <title>High frequency of phylogenetically diverse reductive dehalogenase-homologous genes in deep subseafloor sedimentary metagenomes.</title>
        <authorList>
            <person name="Kawai M."/>
            <person name="Futagami T."/>
            <person name="Toyoda A."/>
            <person name="Takaki Y."/>
            <person name="Nishi S."/>
            <person name="Hori S."/>
            <person name="Arai W."/>
            <person name="Tsubouchi T."/>
            <person name="Morono Y."/>
            <person name="Uchiyama I."/>
            <person name="Ito T."/>
            <person name="Fujiyama A."/>
            <person name="Inagaki F."/>
            <person name="Takami H."/>
        </authorList>
    </citation>
    <scope>NUCLEOTIDE SEQUENCE</scope>
    <source>
        <strain evidence="1">Expedition CK06-06</strain>
    </source>
</reference>
<accession>X1W0X1</accession>
<organism evidence="1">
    <name type="scientific">marine sediment metagenome</name>
    <dbReference type="NCBI Taxonomy" id="412755"/>
    <lineage>
        <taxon>unclassified sequences</taxon>
        <taxon>metagenomes</taxon>
        <taxon>ecological metagenomes</taxon>
    </lineage>
</organism>
<name>X1W0X1_9ZZZZ</name>
<proteinExistence type="predicted"/>
<comment type="caution">
    <text evidence="1">The sequence shown here is derived from an EMBL/GenBank/DDBJ whole genome shotgun (WGS) entry which is preliminary data.</text>
</comment>
<dbReference type="AlphaFoldDB" id="X1W0X1"/>
<sequence length="31" mass="3569">LNNMTSNLAAKLIIELISFIHNKHKIDDYAK</sequence>
<gene>
    <name evidence="1" type="ORF">S12H4_55366</name>
</gene>
<feature type="non-terminal residue" evidence="1">
    <location>
        <position position="1"/>
    </location>
</feature>